<keyword evidence="1" id="KW-0472">Membrane</keyword>
<evidence type="ECO:0008006" key="4">
    <source>
        <dbReference type="Google" id="ProtNLM"/>
    </source>
</evidence>
<dbReference type="RefSeq" id="WP_133573396.1">
    <property type="nucleotide sequence ID" value="NZ_SNYR01000003.1"/>
</dbReference>
<dbReference type="OrthoDB" id="7704812at2"/>
<feature type="transmembrane region" description="Helical" evidence="1">
    <location>
        <begin position="129"/>
        <end position="154"/>
    </location>
</feature>
<name>A0A4R6VJD0_9HYPH</name>
<feature type="transmembrane region" description="Helical" evidence="1">
    <location>
        <begin position="47"/>
        <end position="69"/>
    </location>
</feature>
<organism evidence="2 3">
    <name type="scientific">Maritalea mobilis</name>
    <dbReference type="NCBI Taxonomy" id="483324"/>
    <lineage>
        <taxon>Bacteria</taxon>
        <taxon>Pseudomonadati</taxon>
        <taxon>Pseudomonadota</taxon>
        <taxon>Alphaproteobacteria</taxon>
        <taxon>Hyphomicrobiales</taxon>
        <taxon>Devosiaceae</taxon>
        <taxon>Maritalea</taxon>
    </lineage>
</organism>
<protein>
    <recommendedName>
        <fullName evidence="4">DUF4013 domain-containing protein</fullName>
    </recommendedName>
</protein>
<evidence type="ECO:0000256" key="1">
    <source>
        <dbReference type="SAM" id="Phobius"/>
    </source>
</evidence>
<evidence type="ECO:0000313" key="3">
    <source>
        <dbReference type="Proteomes" id="UP000295391"/>
    </source>
</evidence>
<reference evidence="2 3" key="1">
    <citation type="submission" date="2019-03" db="EMBL/GenBank/DDBJ databases">
        <title>Genomic Encyclopedia of Type Strains, Phase III (KMG-III): the genomes of soil and plant-associated and newly described type strains.</title>
        <authorList>
            <person name="Whitman W."/>
        </authorList>
    </citation>
    <scope>NUCLEOTIDE SEQUENCE [LARGE SCALE GENOMIC DNA]</scope>
    <source>
        <strain evidence="2 3">CGMCC 1.7002</strain>
    </source>
</reference>
<feature type="transmembrane region" description="Helical" evidence="1">
    <location>
        <begin position="212"/>
        <end position="234"/>
    </location>
</feature>
<proteinExistence type="predicted"/>
<keyword evidence="1" id="KW-1133">Transmembrane helix</keyword>
<feature type="transmembrane region" description="Helical" evidence="1">
    <location>
        <begin position="20"/>
        <end position="41"/>
    </location>
</feature>
<dbReference type="Proteomes" id="UP000295391">
    <property type="component" value="Unassembled WGS sequence"/>
</dbReference>
<feature type="transmembrane region" description="Helical" evidence="1">
    <location>
        <begin position="175"/>
        <end position="200"/>
    </location>
</feature>
<gene>
    <name evidence="2" type="ORF">ATL17_2797</name>
</gene>
<comment type="caution">
    <text evidence="2">The sequence shown here is derived from an EMBL/GenBank/DDBJ whole genome shotgun (WGS) entry which is preliminary data.</text>
</comment>
<dbReference type="EMBL" id="SNYR01000003">
    <property type="protein sequence ID" value="TDQ61696.1"/>
    <property type="molecule type" value="Genomic_DNA"/>
</dbReference>
<accession>A0A4R6VJD0</accession>
<keyword evidence="3" id="KW-1185">Reference proteome</keyword>
<keyword evidence="1" id="KW-0812">Transmembrane</keyword>
<evidence type="ECO:0000313" key="2">
    <source>
        <dbReference type="EMBL" id="TDQ61696.1"/>
    </source>
</evidence>
<dbReference type="AlphaFoldDB" id="A0A4R6VJD0"/>
<feature type="transmembrane region" description="Helical" evidence="1">
    <location>
        <begin position="90"/>
        <end position="123"/>
    </location>
</feature>
<sequence length="255" mass="27690">MKGLNILYVAAWRIFTNLGVAFRLSAAWLAIIGVLGVISIGLSGSSFIYIALAVLFIAAIYIGWHRFCLLGEEPKSWLYMPPTERTTSYILTSIKLILIAIIVAVVVFGVIFAILSIFSFLLISAYGAIFAAILPFIIQVVIGAYLAGIALILPASALKRPLTLKQAHASTMANFGTLLVLSIGYTVLSILYSVLLNVFGLVNTPGPLDLSWIVFLIFVVFTAWFSFIFGIGYISELYGTLVLDEEAPVQAEPTL</sequence>